<dbReference type="EMBL" id="QGNW01000155">
    <property type="protein sequence ID" value="RVW90390.1"/>
    <property type="molecule type" value="Genomic_DNA"/>
</dbReference>
<dbReference type="AlphaFoldDB" id="A0A438I169"/>
<name>A0A438I169_VITVI</name>
<reference evidence="1 2" key="1">
    <citation type="journal article" date="2018" name="PLoS Genet.">
        <title>Population sequencing reveals clonal diversity and ancestral inbreeding in the grapevine cultivar Chardonnay.</title>
        <authorList>
            <person name="Roach M.J."/>
            <person name="Johnson D.L."/>
            <person name="Bohlmann J."/>
            <person name="van Vuuren H.J."/>
            <person name="Jones S.J."/>
            <person name="Pretorius I.S."/>
            <person name="Schmidt S.A."/>
            <person name="Borneman A.R."/>
        </authorList>
    </citation>
    <scope>NUCLEOTIDE SEQUENCE [LARGE SCALE GENOMIC DNA]</scope>
    <source>
        <strain evidence="2">cv. Chardonnay</strain>
        <tissue evidence="1">Leaf</tissue>
    </source>
</reference>
<evidence type="ECO:0000313" key="1">
    <source>
        <dbReference type="EMBL" id="RVW90390.1"/>
    </source>
</evidence>
<proteinExistence type="predicted"/>
<protein>
    <submittedName>
        <fullName evidence="1">Uncharacterized protein</fullName>
    </submittedName>
</protein>
<comment type="caution">
    <text evidence="1">The sequence shown here is derived from an EMBL/GenBank/DDBJ whole genome shotgun (WGS) entry which is preliminary data.</text>
</comment>
<evidence type="ECO:0000313" key="2">
    <source>
        <dbReference type="Proteomes" id="UP000288805"/>
    </source>
</evidence>
<organism evidence="1 2">
    <name type="scientific">Vitis vinifera</name>
    <name type="common">Grape</name>
    <dbReference type="NCBI Taxonomy" id="29760"/>
    <lineage>
        <taxon>Eukaryota</taxon>
        <taxon>Viridiplantae</taxon>
        <taxon>Streptophyta</taxon>
        <taxon>Embryophyta</taxon>
        <taxon>Tracheophyta</taxon>
        <taxon>Spermatophyta</taxon>
        <taxon>Magnoliopsida</taxon>
        <taxon>eudicotyledons</taxon>
        <taxon>Gunneridae</taxon>
        <taxon>Pentapetalae</taxon>
        <taxon>rosids</taxon>
        <taxon>Vitales</taxon>
        <taxon>Vitaceae</taxon>
        <taxon>Viteae</taxon>
        <taxon>Vitis</taxon>
    </lineage>
</organism>
<accession>A0A438I169</accession>
<gene>
    <name evidence="1" type="ORF">CK203_045765</name>
</gene>
<dbReference type="Proteomes" id="UP000288805">
    <property type="component" value="Unassembled WGS sequence"/>
</dbReference>
<sequence>MEQLLQLLKSNPPATTVGSLAQLGLEHGEDDWQC</sequence>